<dbReference type="InterPro" id="IPR011016">
    <property type="entry name" value="Znf_RING-CH"/>
</dbReference>
<dbReference type="Gene3D" id="3.30.40.10">
    <property type="entry name" value="Zinc/RING finger domain, C3HC4 (zinc finger)"/>
    <property type="match status" value="1"/>
</dbReference>
<comment type="caution">
    <text evidence="8">The sequence shown here is derived from an EMBL/GenBank/DDBJ whole genome shotgun (WGS) entry which is preliminary data.</text>
</comment>
<organism evidence="8 9">
    <name type="scientific">Trema orientale</name>
    <name type="common">Charcoal tree</name>
    <name type="synonym">Celtis orientalis</name>
    <dbReference type="NCBI Taxonomy" id="63057"/>
    <lineage>
        <taxon>Eukaryota</taxon>
        <taxon>Viridiplantae</taxon>
        <taxon>Streptophyta</taxon>
        <taxon>Embryophyta</taxon>
        <taxon>Tracheophyta</taxon>
        <taxon>Spermatophyta</taxon>
        <taxon>Magnoliopsida</taxon>
        <taxon>eudicotyledons</taxon>
        <taxon>Gunneridae</taxon>
        <taxon>Pentapetalae</taxon>
        <taxon>rosids</taxon>
        <taxon>fabids</taxon>
        <taxon>Rosales</taxon>
        <taxon>Cannabaceae</taxon>
        <taxon>Trema</taxon>
    </lineage>
</organism>
<dbReference type="PROSITE" id="PS50089">
    <property type="entry name" value="ZF_RING_2"/>
    <property type="match status" value="1"/>
</dbReference>
<dbReference type="EMBL" id="JXTC01000027">
    <property type="protein sequence ID" value="PON98060.1"/>
    <property type="molecule type" value="Genomic_DNA"/>
</dbReference>
<dbReference type="GO" id="GO:0005737">
    <property type="term" value="C:cytoplasm"/>
    <property type="evidence" value="ECO:0007669"/>
    <property type="project" value="TreeGrafter"/>
</dbReference>
<dbReference type="GO" id="GO:0061630">
    <property type="term" value="F:ubiquitin protein ligase activity"/>
    <property type="evidence" value="ECO:0007669"/>
    <property type="project" value="UniProtKB-EC"/>
</dbReference>
<dbReference type="Pfam" id="PF13639">
    <property type="entry name" value="zf-RING_2"/>
    <property type="match status" value="1"/>
</dbReference>
<evidence type="ECO:0000256" key="1">
    <source>
        <dbReference type="ARBA" id="ARBA00000900"/>
    </source>
</evidence>
<dbReference type="EC" id="2.3.2.27" evidence="2"/>
<sequence>MASSADPMLVFDQYRLDIIQSDNHDDWNRQILLPDENDYYFVFHFIYKLEHSVPGTFSVMAQSSHLISRREYFAQAQSVTRDWLNAMDFLLEPALVESYALEICSRASAIAENPNFANSRVLTLTVNVITLEEVDHTGSEGLLPYEYELAMSDGTWFQEEIERALSVSAEDFRTVPATKSSIEALKEAKVDDLSATTIEQCSICLENLSFENIDKVLRMPCSHVYHKDCIVRWLETSHMCPICRYAMPT</sequence>
<dbReference type="GO" id="GO:0016567">
    <property type="term" value="P:protein ubiquitination"/>
    <property type="evidence" value="ECO:0007669"/>
    <property type="project" value="TreeGrafter"/>
</dbReference>
<feature type="domain" description="RING-type" evidence="7">
    <location>
        <begin position="201"/>
        <end position="244"/>
    </location>
</feature>
<proteinExistence type="predicted"/>
<evidence type="ECO:0000313" key="9">
    <source>
        <dbReference type="Proteomes" id="UP000237000"/>
    </source>
</evidence>
<evidence type="ECO:0000256" key="3">
    <source>
        <dbReference type="ARBA" id="ARBA00022723"/>
    </source>
</evidence>
<keyword evidence="3" id="KW-0479">Metal-binding</keyword>
<keyword evidence="5" id="KW-0862">Zinc</keyword>
<dbReference type="SMART" id="SM00184">
    <property type="entry name" value="RING"/>
    <property type="match status" value="1"/>
</dbReference>
<accession>A0A2P5FJT7</accession>
<reference evidence="9" key="1">
    <citation type="submission" date="2016-06" db="EMBL/GenBank/DDBJ databases">
        <title>Parallel loss of symbiosis genes in relatives of nitrogen-fixing non-legume Parasponia.</title>
        <authorList>
            <person name="Van Velzen R."/>
            <person name="Holmer R."/>
            <person name="Bu F."/>
            <person name="Rutten L."/>
            <person name="Van Zeijl A."/>
            <person name="Liu W."/>
            <person name="Santuari L."/>
            <person name="Cao Q."/>
            <person name="Sharma T."/>
            <person name="Shen D."/>
            <person name="Roswanjaya Y."/>
            <person name="Wardhani T."/>
            <person name="Kalhor M.S."/>
            <person name="Jansen J."/>
            <person name="Van den Hoogen J."/>
            <person name="Gungor B."/>
            <person name="Hartog M."/>
            <person name="Hontelez J."/>
            <person name="Verver J."/>
            <person name="Yang W.-C."/>
            <person name="Schijlen E."/>
            <person name="Repin R."/>
            <person name="Schilthuizen M."/>
            <person name="Schranz E."/>
            <person name="Heidstra R."/>
            <person name="Miyata K."/>
            <person name="Fedorova E."/>
            <person name="Kohlen W."/>
            <person name="Bisseling T."/>
            <person name="Smit S."/>
            <person name="Geurts R."/>
        </authorList>
    </citation>
    <scope>NUCLEOTIDE SEQUENCE [LARGE SCALE GENOMIC DNA]</scope>
    <source>
        <strain evidence="9">cv. RG33-2</strain>
    </source>
</reference>
<dbReference type="SUPFAM" id="SSF57850">
    <property type="entry name" value="RING/U-box"/>
    <property type="match status" value="1"/>
</dbReference>
<evidence type="ECO:0000256" key="4">
    <source>
        <dbReference type="ARBA" id="ARBA00022771"/>
    </source>
</evidence>
<dbReference type="AlphaFoldDB" id="A0A2P5FJT7"/>
<keyword evidence="4 6" id="KW-0863">Zinc-finger</keyword>
<evidence type="ECO:0000313" key="8">
    <source>
        <dbReference type="EMBL" id="PON98060.1"/>
    </source>
</evidence>
<dbReference type="FunFam" id="3.30.40.10:FF:000781">
    <property type="entry name" value="Uncharacterized protein"/>
    <property type="match status" value="1"/>
</dbReference>
<dbReference type="SMART" id="SM00744">
    <property type="entry name" value="RINGv"/>
    <property type="match status" value="1"/>
</dbReference>
<dbReference type="PANTHER" id="PTHR15710">
    <property type="entry name" value="E3 UBIQUITIN-PROTEIN LIGASE PRAJA"/>
    <property type="match status" value="1"/>
</dbReference>
<dbReference type="PANTHER" id="PTHR15710:SF77">
    <property type="entry name" value="RING-H2 FINGER PROTEIN ATL21B"/>
    <property type="match status" value="1"/>
</dbReference>
<protein>
    <recommendedName>
        <fullName evidence="2">RING-type E3 ubiquitin transferase</fullName>
        <ecNumber evidence="2">2.3.2.27</ecNumber>
    </recommendedName>
</protein>
<name>A0A2P5FJT7_TREOI</name>
<dbReference type="OrthoDB" id="1194598at2759"/>
<gene>
    <name evidence="8" type="ORF">TorRG33x02_061340</name>
</gene>
<dbReference type="GO" id="GO:0008270">
    <property type="term" value="F:zinc ion binding"/>
    <property type="evidence" value="ECO:0007669"/>
    <property type="project" value="UniProtKB-KW"/>
</dbReference>
<dbReference type="InterPro" id="IPR001841">
    <property type="entry name" value="Znf_RING"/>
</dbReference>
<evidence type="ECO:0000259" key="7">
    <source>
        <dbReference type="PROSITE" id="PS50089"/>
    </source>
</evidence>
<comment type="catalytic activity">
    <reaction evidence="1">
        <text>S-ubiquitinyl-[E2 ubiquitin-conjugating enzyme]-L-cysteine + [acceptor protein]-L-lysine = [E2 ubiquitin-conjugating enzyme]-L-cysteine + N(6)-ubiquitinyl-[acceptor protein]-L-lysine.</text>
        <dbReference type="EC" id="2.3.2.27"/>
    </reaction>
</comment>
<keyword evidence="9" id="KW-1185">Reference proteome</keyword>
<evidence type="ECO:0000256" key="2">
    <source>
        <dbReference type="ARBA" id="ARBA00012483"/>
    </source>
</evidence>
<dbReference type="InterPro" id="IPR013083">
    <property type="entry name" value="Znf_RING/FYVE/PHD"/>
</dbReference>
<dbReference type="CDD" id="cd16454">
    <property type="entry name" value="RING-H2_PA-TM-RING"/>
    <property type="match status" value="1"/>
</dbReference>
<evidence type="ECO:0000256" key="5">
    <source>
        <dbReference type="ARBA" id="ARBA00022833"/>
    </source>
</evidence>
<dbReference type="InParanoid" id="A0A2P5FJT7"/>
<dbReference type="STRING" id="63057.A0A2P5FJT7"/>
<dbReference type="Proteomes" id="UP000237000">
    <property type="component" value="Unassembled WGS sequence"/>
</dbReference>
<evidence type="ECO:0000256" key="6">
    <source>
        <dbReference type="PROSITE-ProRule" id="PRU00175"/>
    </source>
</evidence>